<reference evidence="1 2" key="1">
    <citation type="submission" date="2024-07" db="EMBL/GenBank/DDBJ databases">
        <authorList>
            <person name="Akdeniz Z."/>
        </authorList>
    </citation>
    <scope>NUCLEOTIDE SEQUENCE [LARGE SCALE GENOMIC DNA]</scope>
</reference>
<evidence type="ECO:0000313" key="2">
    <source>
        <dbReference type="Proteomes" id="UP001642409"/>
    </source>
</evidence>
<keyword evidence="2" id="KW-1185">Reference proteome</keyword>
<accession>A0ABP1KGU6</accession>
<comment type="caution">
    <text evidence="1">The sequence shown here is derived from an EMBL/GenBank/DDBJ whole genome shotgun (WGS) entry which is preliminary data.</text>
</comment>
<proteinExistence type="predicted"/>
<evidence type="ECO:0000313" key="1">
    <source>
        <dbReference type="EMBL" id="CAL6061707.1"/>
    </source>
</evidence>
<gene>
    <name evidence="1" type="ORF">HINF_LOCUS49837</name>
</gene>
<protein>
    <submittedName>
        <fullName evidence="1">Hypothetical_protein</fullName>
    </submittedName>
</protein>
<organism evidence="1 2">
    <name type="scientific">Hexamita inflata</name>
    <dbReference type="NCBI Taxonomy" id="28002"/>
    <lineage>
        <taxon>Eukaryota</taxon>
        <taxon>Metamonada</taxon>
        <taxon>Diplomonadida</taxon>
        <taxon>Hexamitidae</taxon>
        <taxon>Hexamitinae</taxon>
        <taxon>Hexamita</taxon>
    </lineage>
</organism>
<sequence>MSLYKHHFCDAFFVFTTYMTRFLLKYWSLPVISINASTTVAGLAFGIRASTSRSASLSSQLIYSLYMHLENDLLQQSLSWLWDFDGISIWSFFQNTARLLFDMYSSIFSHSSLLVSLSLSCRAEIADYAKRVWNTTWLFDSALRSAILLRYLFCSILFSNAESHVFDGFCYSNVERVGQSFSCRTSTF</sequence>
<dbReference type="Proteomes" id="UP001642409">
    <property type="component" value="Unassembled WGS sequence"/>
</dbReference>
<dbReference type="EMBL" id="CAXDID020000236">
    <property type="protein sequence ID" value="CAL6061707.1"/>
    <property type="molecule type" value="Genomic_DNA"/>
</dbReference>
<name>A0ABP1KGU6_9EUKA</name>